<proteinExistence type="predicted"/>
<sequence length="55" mass="5558">MTKQQSLVIIVGCLVAVLMCVGVILLVQQSAQAVVGESDSANISVSQTAGLAPLC</sequence>
<reference evidence="1 2" key="1">
    <citation type="submission" date="2020-12" db="EMBL/GenBank/DDBJ databases">
        <title>Microbacterium sp. HY060.</title>
        <authorList>
            <person name="Zhou J."/>
        </authorList>
    </citation>
    <scope>NUCLEOTIDE SEQUENCE [LARGE SCALE GENOMIC DNA]</scope>
    <source>
        <strain evidence="1 2">HY60</strain>
    </source>
</reference>
<evidence type="ECO:0000313" key="1">
    <source>
        <dbReference type="EMBL" id="QPZ37456.1"/>
    </source>
</evidence>
<keyword evidence="2" id="KW-1185">Reference proteome</keyword>
<protein>
    <recommendedName>
        <fullName evidence="3">Na(+)-translocating NADH-quinone reductase subunit C</fullName>
    </recommendedName>
</protein>
<dbReference type="RefSeq" id="WP_198248041.1">
    <property type="nucleotide sequence ID" value="NZ_CP061169.1"/>
</dbReference>
<evidence type="ECO:0000313" key="2">
    <source>
        <dbReference type="Proteomes" id="UP000662814"/>
    </source>
</evidence>
<dbReference type="EMBL" id="CP061169">
    <property type="protein sequence ID" value="QPZ37456.1"/>
    <property type="molecule type" value="Genomic_DNA"/>
</dbReference>
<accession>A0ABX6YG84</accession>
<name>A0ABX6YG84_9MICO</name>
<evidence type="ECO:0008006" key="3">
    <source>
        <dbReference type="Google" id="ProtNLM"/>
    </source>
</evidence>
<dbReference type="Proteomes" id="UP000662814">
    <property type="component" value="Chromosome"/>
</dbReference>
<organism evidence="1 2">
    <name type="scientific">Paramicrobacterium chengjingii</name>
    <dbReference type="NCBI Taxonomy" id="2769067"/>
    <lineage>
        <taxon>Bacteria</taxon>
        <taxon>Bacillati</taxon>
        <taxon>Actinomycetota</taxon>
        <taxon>Actinomycetes</taxon>
        <taxon>Micrococcales</taxon>
        <taxon>Microbacteriaceae</taxon>
        <taxon>Paramicrobacterium</taxon>
    </lineage>
</organism>
<gene>
    <name evidence="1" type="ORF">HCR76_11485</name>
</gene>